<dbReference type="InterPro" id="IPR052895">
    <property type="entry name" value="HetReg/Transcr_Mod"/>
</dbReference>
<evidence type="ECO:0000256" key="1">
    <source>
        <dbReference type="SAM" id="MobiDB-lite"/>
    </source>
</evidence>
<evidence type="ECO:0000259" key="2">
    <source>
        <dbReference type="PROSITE" id="PS50020"/>
    </source>
</evidence>
<reference evidence="3" key="1">
    <citation type="submission" date="2022-07" db="EMBL/GenBank/DDBJ databases">
        <title>Genome Sequence of Xylaria arbuscula.</title>
        <authorList>
            <person name="Buettner E."/>
        </authorList>
    </citation>
    <scope>NUCLEOTIDE SEQUENCE</scope>
    <source>
        <strain evidence="3">VT107</strain>
    </source>
</reference>
<sequence>MASLYRYQSLRDGSNEIRLIELLPGDFHEEIAIKMSHACLTNRADEPKRKFDLEHLKSGLPENWGVDMARSGRPIFYRYDPEIDRCLESSWFPPGDNSNATVPSESSVSRAAQFQPLYEALSYEWGSPDGVEEVYMEEAGLSHGRGQIEIRSNLASALRHLRHSDRARTLWVDALCINQADVNERNEQVKRMAEIFQSAERVLIWLGPEADDSRIAMQTLAHLGQQIEITSDNRAIPAPSSQFPQWRHQDQPLPYSSQEWSAINALFNRGWFERLWVVQESQLARDESLVCCGKHSMPLPLLQKAVACLHAKTHIPSAVRISVSRARILTLSLRDRSFHDIIGECQDLRCDDARDKVYGVLALPTPNLRLKIPIDYGLRVGDVYKAMVQTHADHVRRLEFLPYCGLGRGPSTERHGQLPSWVPDLTVHDPRWLFYHQFASGYARAHCIASPSSPDTLQALGVLCSRVQTLDDPVVSFNLEDVLRVVRSWEPENLSTQSYITGDSLLDVYAATLCAGQLQERFPTHSRLPFLRDWKQQNSANPLFGPWAKAKTWRPYELTQIEHASLEYLMGRRLMKTDECRIGLVPVDTEPGCASPMVLRKQSSGTFKVIGECFVYDLRDASSLLGPLPSPWTVNIGRDQKGSDRVYFFYNPDTETSTCEDPRLGPLVDWERIQHEWTPDDPEICDFFRHKTTGEVMNSDPRMLPDALRARGVNIETFSLPVVEVKREEPTRFDTELQDDAIAAELLRPRKRPTTGSPPPPDEDGQRKRH</sequence>
<evidence type="ECO:0000313" key="3">
    <source>
        <dbReference type="EMBL" id="KAJ3566576.1"/>
    </source>
</evidence>
<dbReference type="Pfam" id="PF06985">
    <property type="entry name" value="HET"/>
    <property type="match status" value="1"/>
</dbReference>
<evidence type="ECO:0000313" key="4">
    <source>
        <dbReference type="Proteomes" id="UP001148614"/>
    </source>
</evidence>
<proteinExistence type="predicted"/>
<name>A0A9W8TJI8_9PEZI</name>
<gene>
    <name evidence="3" type="ORF">NPX13_g7083</name>
</gene>
<organism evidence="3 4">
    <name type="scientific">Xylaria arbuscula</name>
    <dbReference type="NCBI Taxonomy" id="114810"/>
    <lineage>
        <taxon>Eukaryota</taxon>
        <taxon>Fungi</taxon>
        <taxon>Dikarya</taxon>
        <taxon>Ascomycota</taxon>
        <taxon>Pezizomycotina</taxon>
        <taxon>Sordariomycetes</taxon>
        <taxon>Xylariomycetidae</taxon>
        <taxon>Xylariales</taxon>
        <taxon>Xylariaceae</taxon>
        <taxon>Xylaria</taxon>
    </lineage>
</organism>
<dbReference type="InterPro" id="IPR010730">
    <property type="entry name" value="HET"/>
</dbReference>
<protein>
    <recommendedName>
        <fullName evidence="2">WW domain-containing protein</fullName>
    </recommendedName>
</protein>
<keyword evidence="4" id="KW-1185">Reference proteome</keyword>
<dbReference type="PROSITE" id="PS50020">
    <property type="entry name" value="WW_DOMAIN_2"/>
    <property type="match status" value="1"/>
</dbReference>
<dbReference type="VEuPathDB" id="FungiDB:F4678DRAFT_443449"/>
<comment type="caution">
    <text evidence="3">The sequence shown here is derived from an EMBL/GenBank/DDBJ whole genome shotgun (WGS) entry which is preliminary data.</text>
</comment>
<dbReference type="PANTHER" id="PTHR24148:SF73">
    <property type="entry name" value="HET DOMAIN PROTEIN (AFU_ORTHOLOGUE AFUA_8G01020)"/>
    <property type="match status" value="1"/>
</dbReference>
<dbReference type="Proteomes" id="UP001148614">
    <property type="component" value="Unassembled WGS sequence"/>
</dbReference>
<dbReference type="PANTHER" id="PTHR24148">
    <property type="entry name" value="ANKYRIN REPEAT DOMAIN-CONTAINING PROTEIN 39 HOMOLOG-RELATED"/>
    <property type="match status" value="1"/>
</dbReference>
<accession>A0A9W8TJI8</accession>
<dbReference type="EMBL" id="JANPWZ010001341">
    <property type="protein sequence ID" value="KAJ3566576.1"/>
    <property type="molecule type" value="Genomic_DNA"/>
</dbReference>
<dbReference type="AlphaFoldDB" id="A0A9W8TJI8"/>
<dbReference type="Gene3D" id="2.20.70.10">
    <property type="match status" value="1"/>
</dbReference>
<feature type="region of interest" description="Disordered" evidence="1">
    <location>
        <begin position="745"/>
        <end position="770"/>
    </location>
</feature>
<dbReference type="InterPro" id="IPR001202">
    <property type="entry name" value="WW_dom"/>
</dbReference>
<feature type="domain" description="WW" evidence="2">
    <location>
        <begin position="626"/>
        <end position="664"/>
    </location>
</feature>